<reference evidence="1" key="1">
    <citation type="journal article" date="2019" name="bioRxiv">
        <title>The Genome of the Zebra Mussel, Dreissena polymorpha: A Resource for Invasive Species Research.</title>
        <authorList>
            <person name="McCartney M.A."/>
            <person name="Auch B."/>
            <person name="Kono T."/>
            <person name="Mallez S."/>
            <person name="Zhang Y."/>
            <person name="Obille A."/>
            <person name="Becker A."/>
            <person name="Abrahante J.E."/>
            <person name="Garbe J."/>
            <person name="Badalamenti J.P."/>
            <person name="Herman A."/>
            <person name="Mangelson H."/>
            <person name="Liachko I."/>
            <person name="Sullivan S."/>
            <person name="Sone E.D."/>
            <person name="Koren S."/>
            <person name="Silverstein K.A.T."/>
            <person name="Beckman K.B."/>
            <person name="Gohl D.M."/>
        </authorList>
    </citation>
    <scope>NUCLEOTIDE SEQUENCE</scope>
    <source>
        <strain evidence="1">Duluth1</strain>
        <tissue evidence="1">Whole animal</tissue>
    </source>
</reference>
<comment type="caution">
    <text evidence="1">The sequence shown here is derived from an EMBL/GenBank/DDBJ whole genome shotgun (WGS) entry which is preliminary data.</text>
</comment>
<protein>
    <submittedName>
        <fullName evidence="1">Uncharacterized protein</fullName>
    </submittedName>
</protein>
<keyword evidence="2" id="KW-1185">Reference proteome</keyword>
<dbReference type="Gene3D" id="2.120.10.30">
    <property type="entry name" value="TolB, C-terminal domain"/>
    <property type="match status" value="2"/>
</dbReference>
<gene>
    <name evidence="1" type="ORF">DPMN_116993</name>
</gene>
<accession>A0A9D4KPP3</accession>
<organism evidence="1 2">
    <name type="scientific">Dreissena polymorpha</name>
    <name type="common">Zebra mussel</name>
    <name type="synonym">Mytilus polymorpha</name>
    <dbReference type="NCBI Taxonomy" id="45954"/>
    <lineage>
        <taxon>Eukaryota</taxon>
        <taxon>Metazoa</taxon>
        <taxon>Spiralia</taxon>
        <taxon>Lophotrochozoa</taxon>
        <taxon>Mollusca</taxon>
        <taxon>Bivalvia</taxon>
        <taxon>Autobranchia</taxon>
        <taxon>Heteroconchia</taxon>
        <taxon>Euheterodonta</taxon>
        <taxon>Imparidentia</taxon>
        <taxon>Neoheterodontei</taxon>
        <taxon>Myida</taxon>
        <taxon>Dreissenoidea</taxon>
        <taxon>Dreissenidae</taxon>
        <taxon>Dreissena</taxon>
    </lineage>
</organism>
<dbReference type="EMBL" id="JAIWYP010000004">
    <property type="protein sequence ID" value="KAH3843475.1"/>
    <property type="molecule type" value="Genomic_DNA"/>
</dbReference>
<dbReference type="SUPFAM" id="SSF101898">
    <property type="entry name" value="NHL repeat"/>
    <property type="match status" value="1"/>
</dbReference>
<sequence>METINEEISVPYVEKLCAQCLDEIPNIRTTTGFCRQCKEFICSDPCLRQHAKFRLTKTHRFILDDGLKAFLKNFQNVGEASLQNKESESADESSETKRVPTILQAVLRTEYNFRADSDREICSVHASAVIASGHIVLVDLKNSNIKLFNPEIRKCMSVLKFEGGPRDLCVSNKNPNEVYIAEKGVRGIHHVTSTRGVLAIKETIGTEGECFGIACIKDGLAVTTTVNKTYYGQQELRLLEYRGRVKRRFSADKYKQIAYNMPWYLCSNMDGQRVLMSDFGNHTITCVDIDGDVIFVFKDPALLRPASLASDANFDIFAVSQRGQCVHHISQDGAKKGVIYSEKMMEFPGGIAFDYTVTSRFYLQCTGWSDTIQVFDLVTDRDP</sequence>
<reference evidence="1" key="2">
    <citation type="submission" date="2020-11" db="EMBL/GenBank/DDBJ databases">
        <authorList>
            <person name="McCartney M.A."/>
            <person name="Auch B."/>
            <person name="Kono T."/>
            <person name="Mallez S."/>
            <person name="Becker A."/>
            <person name="Gohl D.M."/>
            <person name="Silverstein K.A.T."/>
            <person name="Koren S."/>
            <person name="Bechman K.B."/>
            <person name="Herman A."/>
            <person name="Abrahante J.E."/>
            <person name="Garbe J."/>
        </authorList>
    </citation>
    <scope>NUCLEOTIDE SEQUENCE</scope>
    <source>
        <strain evidence="1">Duluth1</strain>
        <tissue evidence="1">Whole animal</tissue>
    </source>
</reference>
<evidence type="ECO:0000313" key="1">
    <source>
        <dbReference type="EMBL" id="KAH3843475.1"/>
    </source>
</evidence>
<name>A0A9D4KPP3_DREPO</name>
<proteinExistence type="predicted"/>
<dbReference type="AlphaFoldDB" id="A0A9D4KPP3"/>
<evidence type="ECO:0000313" key="2">
    <source>
        <dbReference type="Proteomes" id="UP000828390"/>
    </source>
</evidence>
<dbReference type="InterPro" id="IPR011042">
    <property type="entry name" value="6-blade_b-propeller_TolB-like"/>
</dbReference>
<dbReference type="Proteomes" id="UP000828390">
    <property type="component" value="Unassembled WGS sequence"/>
</dbReference>